<dbReference type="EMBL" id="FOLX01000001">
    <property type="protein sequence ID" value="SFC27469.1"/>
    <property type="molecule type" value="Genomic_DNA"/>
</dbReference>
<dbReference type="PANTHER" id="PTHR11562:SF17">
    <property type="entry name" value="RE54080P-RELATED"/>
    <property type="match status" value="1"/>
</dbReference>
<keyword evidence="5" id="KW-0864">Zinc transport</keyword>
<feature type="domain" description="Cation efflux protein cytoplasmic" evidence="11">
    <location>
        <begin position="220"/>
        <end position="289"/>
    </location>
</feature>
<feature type="transmembrane region" description="Helical" evidence="9">
    <location>
        <begin position="87"/>
        <end position="106"/>
    </location>
</feature>
<feature type="transmembrane region" description="Helical" evidence="9">
    <location>
        <begin position="182"/>
        <end position="200"/>
    </location>
</feature>
<keyword evidence="8 9" id="KW-0472">Membrane</keyword>
<dbReference type="Proteomes" id="UP000231644">
    <property type="component" value="Unassembled WGS sequence"/>
</dbReference>
<dbReference type="InterPro" id="IPR058533">
    <property type="entry name" value="Cation_efflux_TM"/>
</dbReference>
<keyword evidence="5" id="KW-0862">Zinc</keyword>
<name>A0A1I1HTK4_9RHOB</name>
<dbReference type="NCBIfam" id="TIGR01297">
    <property type="entry name" value="CDF"/>
    <property type="match status" value="1"/>
</dbReference>
<reference evidence="12 13" key="1">
    <citation type="submission" date="2016-10" db="EMBL/GenBank/DDBJ databases">
        <authorList>
            <person name="de Groot N.N."/>
        </authorList>
    </citation>
    <scope>NUCLEOTIDE SEQUENCE [LARGE SCALE GENOMIC DNA]</scope>
    <source>
        <strain evidence="12 13">DSM 29619</strain>
    </source>
</reference>
<dbReference type="Pfam" id="PF16916">
    <property type="entry name" value="ZT_dimer"/>
    <property type="match status" value="1"/>
</dbReference>
<comment type="similarity">
    <text evidence="2">Belongs to the cation diffusion facilitator (CDF) transporter (TC 2.A.4) family. SLC30A subfamily.</text>
</comment>
<evidence type="ECO:0000256" key="2">
    <source>
        <dbReference type="ARBA" id="ARBA00008873"/>
    </source>
</evidence>
<dbReference type="SUPFAM" id="SSF161111">
    <property type="entry name" value="Cation efflux protein transmembrane domain-like"/>
    <property type="match status" value="1"/>
</dbReference>
<proteinExistence type="inferred from homology"/>
<evidence type="ECO:0000256" key="9">
    <source>
        <dbReference type="SAM" id="Phobius"/>
    </source>
</evidence>
<sequence>MPHDHHHHHALPEDGGDRNLWLATGVNLALTLAQIVAGVVSGSLALIADAIHNLSDAISLVLALAARRIARRPADATMTFGYGRIEVVTALVNYTTLIMVSIWLAAEGVMRLLDPQPVEGWIVVIVAGLALVIDAVTALLTFRMAKNSMNVRAAFLHNLADALGSVAVIVAGTLILLYDWRLIDPIVTLGIAAYILWHAGGEVMPAIRILMMGSPGDPAAEEVLQAMRGIEGVRDVHHLHLWRMQEHETALEAHVVRSTGQGDAVRIALKEMLAQRFHIHHSVIEIEPEEAACQGVPAIGH</sequence>
<dbReference type="Pfam" id="PF01545">
    <property type="entry name" value="Cation_efflux"/>
    <property type="match status" value="1"/>
</dbReference>
<keyword evidence="6 9" id="KW-1133">Transmembrane helix</keyword>
<evidence type="ECO:0000256" key="8">
    <source>
        <dbReference type="ARBA" id="ARBA00023136"/>
    </source>
</evidence>
<dbReference type="InterPro" id="IPR027469">
    <property type="entry name" value="Cation_efflux_TMD_sf"/>
</dbReference>
<dbReference type="InterPro" id="IPR002524">
    <property type="entry name" value="Cation_efflux"/>
</dbReference>
<evidence type="ECO:0000256" key="7">
    <source>
        <dbReference type="ARBA" id="ARBA00023065"/>
    </source>
</evidence>
<evidence type="ECO:0000256" key="6">
    <source>
        <dbReference type="ARBA" id="ARBA00022989"/>
    </source>
</evidence>
<dbReference type="Gene3D" id="1.20.1510.10">
    <property type="entry name" value="Cation efflux protein transmembrane domain"/>
    <property type="match status" value="1"/>
</dbReference>
<dbReference type="InterPro" id="IPR036837">
    <property type="entry name" value="Cation_efflux_CTD_sf"/>
</dbReference>
<dbReference type="RefSeq" id="WP_093449683.1">
    <property type="nucleotide sequence ID" value="NZ_FNZG01000002.1"/>
</dbReference>
<keyword evidence="7" id="KW-0406">Ion transport</keyword>
<feature type="transmembrane region" description="Helical" evidence="9">
    <location>
        <begin position="118"/>
        <end position="142"/>
    </location>
</feature>
<evidence type="ECO:0000256" key="3">
    <source>
        <dbReference type="ARBA" id="ARBA00022448"/>
    </source>
</evidence>
<keyword evidence="13" id="KW-1185">Reference proteome</keyword>
<dbReference type="AlphaFoldDB" id="A0A1I1HTK4"/>
<accession>A0A1I1HTK4</accession>
<evidence type="ECO:0000259" key="11">
    <source>
        <dbReference type="Pfam" id="PF16916"/>
    </source>
</evidence>
<evidence type="ECO:0000256" key="4">
    <source>
        <dbReference type="ARBA" id="ARBA00022692"/>
    </source>
</evidence>
<evidence type="ECO:0000313" key="12">
    <source>
        <dbReference type="EMBL" id="SFC27469.1"/>
    </source>
</evidence>
<dbReference type="GO" id="GO:0005886">
    <property type="term" value="C:plasma membrane"/>
    <property type="evidence" value="ECO:0007669"/>
    <property type="project" value="TreeGrafter"/>
</dbReference>
<keyword evidence="3" id="KW-0813">Transport</keyword>
<feature type="transmembrane region" description="Helical" evidence="9">
    <location>
        <begin position="20"/>
        <end position="40"/>
    </location>
</feature>
<evidence type="ECO:0000313" key="13">
    <source>
        <dbReference type="Proteomes" id="UP000231644"/>
    </source>
</evidence>
<dbReference type="STRING" id="517719.SAMN05421762_0384"/>
<dbReference type="InterPro" id="IPR027470">
    <property type="entry name" value="Cation_efflux_CTD"/>
</dbReference>
<dbReference type="PANTHER" id="PTHR11562">
    <property type="entry name" value="CATION EFFLUX PROTEIN/ ZINC TRANSPORTER"/>
    <property type="match status" value="1"/>
</dbReference>
<protein>
    <submittedName>
        <fullName evidence="12">Cobalt-zinc-cadmium efflux system protein</fullName>
    </submittedName>
</protein>
<comment type="subcellular location">
    <subcellularLocation>
        <location evidence="1">Membrane</location>
        <topology evidence="1">Multi-pass membrane protein</topology>
    </subcellularLocation>
</comment>
<organism evidence="12 13">
    <name type="scientific">Pseudooceanicola nitratireducens</name>
    <dbReference type="NCBI Taxonomy" id="517719"/>
    <lineage>
        <taxon>Bacteria</taxon>
        <taxon>Pseudomonadati</taxon>
        <taxon>Pseudomonadota</taxon>
        <taxon>Alphaproteobacteria</taxon>
        <taxon>Rhodobacterales</taxon>
        <taxon>Paracoccaceae</taxon>
        <taxon>Pseudooceanicola</taxon>
    </lineage>
</organism>
<feature type="domain" description="Cation efflux protein transmembrane" evidence="10">
    <location>
        <begin position="20"/>
        <end position="211"/>
    </location>
</feature>
<evidence type="ECO:0000256" key="1">
    <source>
        <dbReference type="ARBA" id="ARBA00004141"/>
    </source>
</evidence>
<dbReference type="OrthoDB" id="9809646at2"/>
<evidence type="ECO:0000259" key="10">
    <source>
        <dbReference type="Pfam" id="PF01545"/>
    </source>
</evidence>
<evidence type="ECO:0000256" key="5">
    <source>
        <dbReference type="ARBA" id="ARBA00022906"/>
    </source>
</evidence>
<dbReference type="InterPro" id="IPR050681">
    <property type="entry name" value="CDF/SLC30A"/>
</dbReference>
<keyword evidence="4 9" id="KW-0812">Transmembrane</keyword>
<gene>
    <name evidence="12" type="ORF">SAMN05421762_0384</name>
</gene>
<dbReference type="SUPFAM" id="SSF160240">
    <property type="entry name" value="Cation efflux protein cytoplasmic domain-like"/>
    <property type="match status" value="1"/>
</dbReference>
<dbReference type="GO" id="GO:0005385">
    <property type="term" value="F:zinc ion transmembrane transporter activity"/>
    <property type="evidence" value="ECO:0007669"/>
    <property type="project" value="TreeGrafter"/>
</dbReference>
<feature type="transmembrane region" description="Helical" evidence="9">
    <location>
        <begin position="154"/>
        <end position="176"/>
    </location>
</feature>